<proteinExistence type="predicted"/>
<evidence type="ECO:0000313" key="2">
    <source>
        <dbReference type="Proteomes" id="UP000484858"/>
    </source>
</evidence>
<dbReference type="AlphaFoldDB" id="A0A829WL78"/>
<protein>
    <submittedName>
        <fullName evidence="1">Uncharacterized protein</fullName>
    </submittedName>
</protein>
<reference evidence="1 2" key="1">
    <citation type="submission" date="2013-04" db="EMBL/GenBank/DDBJ databases">
        <title>Gluconobacter oxydans NBRC 3293 whole genome sequence.</title>
        <authorList>
            <person name="Matsutani M."/>
            <person name="Yakushi T."/>
            <person name="Matsushita K."/>
        </authorList>
    </citation>
    <scope>NUCLEOTIDE SEQUENCE [LARGE SCALE GENOMIC DNA]</scope>
    <source>
        <strain evidence="1 2">NBRC 3293</strain>
    </source>
</reference>
<sequence length="151" mass="15733">MAVMKIVAAIKTATQAAINRIGSIDAAASVVRVGRSQLSEYQSRNYPAVVPVDVAIVLDEFAQEPLILGAMAHAAGYTLTPLHLGHGDVAEIMEGVACNAGLTMATTVRVLADGIITPAEAADLSRDLAKLQRVVTHALQVVHAKAQGVSR</sequence>
<organism evidence="1 2">
    <name type="scientific">Gluconobacter oxydans NBRC 3293</name>
    <dbReference type="NCBI Taxonomy" id="1315969"/>
    <lineage>
        <taxon>Bacteria</taxon>
        <taxon>Pseudomonadati</taxon>
        <taxon>Pseudomonadota</taxon>
        <taxon>Alphaproteobacteria</taxon>
        <taxon>Acetobacterales</taxon>
        <taxon>Acetobacteraceae</taxon>
        <taxon>Gluconobacter</taxon>
    </lineage>
</organism>
<name>A0A829WL78_GLUOY</name>
<accession>A0A829WL78</accession>
<evidence type="ECO:0000313" key="1">
    <source>
        <dbReference type="EMBL" id="GEM16025.1"/>
    </source>
</evidence>
<dbReference type="Proteomes" id="UP000484858">
    <property type="component" value="Unassembled WGS sequence"/>
</dbReference>
<comment type="caution">
    <text evidence="1">The sequence shown here is derived from an EMBL/GenBank/DDBJ whole genome shotgun (WGS) entry which is preliminary data.</text>
</comment>
<gene>
    <name evidence="1" type="ORF">NBRC3293_0522</name>
</gene>
<dbReference type="EMBL" id="BARJ01000002">
    <property type="protein sequence ID" value="GEM16025.1"/>
    <property type="molecule type" value="Genomic_DNA"/>
</dbReference>